<keyword evidence="3" id="KW-1185">Reference proteome</keyword>
<proteinExistence type="predicted"/>
<reference evidence="2" key="1">
    <citation type="submission" date="2021-06" db="EMBL/GenBank/DDBJ databases">
        <authorList>
            <person name="Kallberg Y."/>
            <person name="Tangrot J."/>
            <person name="Rosling A."/>
        </authorList>
    </citation>
    <scope>NUCLEOTIDE SEQUENCE</scope>
    <source>
        <strain evidence="2">FL130A</strain>
    </source>
</reference>
<protein>
    <submittedName>
        <fullName evidence="2">9835_t:CDS:1</fullName>
    </submittedName>
</protein>
<gene>
    <name evidence="2" type="ORF">ALEPTO_LOCUS9743</name>
</gene>
<accession>A0A9N9DNC0</accession>
<dbReference type="EMBL" id="CAJVPS010008285">
    <property type="protein sequence ID" value="CAG8642107.1"/>
    <property type="molecule type" value="Genomic_DNA"/>
</dbReference>
<dbReference type="Proteomes" id="UP000789508">
    <property type="component" value="Unassembled WGS sequence"/>
</dbReference>
<evidence type="ECO:0000313" key="3">
    <source>
        <dbReference type="Proteomes" id="UP000789508"/>
    </source>
</evidence>
<sequence length="40" mass="4592">MVKNKTFDFEILIAKRESGQSNNADKTEHQETIERGSTTH</sequence>
<evidence type="ECO:0000313" key="2">
    <source>
        <dbReference type="EMBL" id="CAG8642107.1"/>
    </source>
</evidence>
<comment type="caution">
    <text evidence="2">The sequence shown here is derived from an EMBL/GenBank/DDBJ whole genome shotgun (WGS) entry which is preliminary data.</text>
</comment>
<evidence type="ECO:0000256" key="1">
    <source>
        <dbReference type="SAM" id="MobiDB-lite"/>
    </source>
</evidence>
<organism evidence="2 3">
    <name type="scientific">Ambispora leptoticha</name>
    <dbReference type="NCBI Taxonomy" id="144679"/>
    <lineage>
        <taxon>Eukaryota</taxon>
        <taxon>Fungi</taxon>
        <taxon>Fungi incertae sedis</taxon>
        <taxon>Mucoromycota</taxon>
        <taxon>Glomeromycotina</taxon>
        <taxon>Glomeromycetes</taxon>
        <taxon>Archaeosporales</taxon>
        <taxon>Ambisporaceae</taxon>
        <taxon>Ambispora</taxon>
    </lineage>
</organism>
<feature type="region of interest" description="Disordered" evidence="1">
    <location>
        <begin position="15"/>
        <end position="40"/>
    </location>
</feature>
<dbReference type="AlphaFoldDB" id="A0A9N9DNC0"/>
<feature type="compositionally biased region" description="Basic and acidic residues" evidence="1">
    <location>
        <begin position="25"/>
        <end position="34"/>
    </location>
</feature>
<name>A0A9N9DNC0_9GLOM</name>